<feature type="compositionally biased region" description="Polar residues" evidence="1">
    <location>
        <begin position="1"/>
        <end position="15"/>
    </location>
</feature>
<comment type="caution">
    <text evidence="2">The sequence shown here is derived from an EMBL/GenBank/DDBJ whole genome shotgun (WGS) entry which is preliminary data.</text>
</comment>
<evidence type="ECO:0000313" key="2">
    <source>
        <dbReference type="EMBL" id="EKG09821.1"/>
    </source>
</evidence>
<reference evidence="2 3" key="1">
    <citation type="journal article" date="2012" name="BMC Genomics">
        <title>Tools to kill: Genome of one of the most destructive plant pathogenic fungi Macrophomina phaseolina.</title>
        <authorList>
            <person name="Islam M.S."/>
            <person name="Haque M.S."/>
            <person name="Islam M.M."/>
            <person name="Emdad E.M."/>
            <person name="Halim A."/>
            <person name="Hossen Q.M.M."/>
            <person name="Hossain M.Z."/>
            <person name="Ahmed B."/>
            <person name="Rahim S."/>
            <person name="Rahman M.S."/>
            <person name="Alam M.M."/>
            <person name="Hou S."/>
            <person name="Wan X."/>
            <person name="Saito J.A."/>
            <person name="Alam M."/>
        </authorList>
    </citation>
    <scope>NUCLEOTIDE SEQUENCE [LARGE SCALE GENOMIC DNA]</scope>
    <source>
        <strain evidence="2 3">MS6</strain>
    </source>
</reference>
<gene>
    <name evidence="2" type="ORF">MPH_13028</name>
</gene>
<organism evidence="2 3">
    <name type="scientific">Macrophomina phaseolina (strain MS6)</name>
    <name type="common">Charcoal rot fungus</name>
    <dbReference type="NCBI Taxonomy" id="1126212"/>
    <lineage>
        <taxon>Eukaryota</taxon>
        <taxon>Fungi</taxon>
        <taxon>Dikarya</taxon>
        <taxon>Ascomycota</taxon>
        <taxon>Pezizomycotina</taxon>
        <taxon>Dothideomycetes</taxon>
        <taxon>Dothideomycetes incertae sedis</taxon>
        <taxon>Botryosphaeriales</taxon>
        <taxon>Botryosphaeriaceae</taxon>
        <taxon>Macrophomina</taxon>
    </lineage>
</organism>
<dbReference type="AlphaFoldDB" id="K2QIY2"/>
<sequence>MSEAQNQEQGPQVGTHSKDAPWYSKPLVNLTPPARELLENYSGIPAEDVEAHVMEVVSRGKDMPIRVDIADRPQEGQSLGIVCKLSSLVPLPMHRNVPLPRPQHEPATLLSRNPRAREEGRETTRPRMLLRTGAPQARKQPTDSSPHPPRTV</sequence>
<dbReference type="EMBL" id="AHHD01000564">
    <property type="protein sequence ID" value="EKG09821.1"/>
    <property type="molecule type" value="Genomic_DNA"/>
</dbReference>
<feature type="compositionally biased region" description="Basic and acidic residues" evidence="1">
    <location>
        <begin position="115"/>
        <end position="125"/>
    </location>
</feature>
<evidence type="ECO:0000313" key="3">
    <source>
        <dbReference type="Proteomes" id="UP000007129"/>
    </source>
</evidence>
<dbReference type="Proteomes" id="UP000007129">
    <property type="component" value="Unassembled WGS sequence"/>
</dbReference>
<dbReference type="OrthoDB" id="2094832at2759"/>
<protein>
    <submittedName>
        <fullName evidence="2">Uncharacterized protein</fullName>
    </submittedName>
</protein>
<dbReference type="HOGENOM" id="CLU_1722723_0_0_1"/>
<name>K2QIY2_MACPH</name>
<evidence type="ECO:0000256" key="1">
    <source>
        <dbReference type="SAM" id="MobiDB-lite"/>
    </source>
</evidence>
<dbReference type="InParanoid" id="K2QIY2"/>
<feature type="region of interest" description="Disordered" evidence="1">
    <location>
        <begin position="95"/>
        <end position="152"/>
    </location>
</feature>
<proteinExistence type="predicted"/>
<dbReference type="VEuPathDB" id="FungiDB:MPH_13028"/>
<accession>K2QIY2</accession>
<feature type="region of interest" description="Disordered" evidence="1">
    <location>
        <begin position="1"/>
        <end position="27"/>
    </location>
</feature>